<comment type="caution">
    <text evidence="1">The sequence shown here is derived from an EMBL/GenBank/DDBJ whole genome shotgun (WGS) entry which is preliminary data.</text>
</comment>
<gene>
    <name evidence="1" type="ORF">NB037_03135</name>
</gene>
<accession>A0A9X2DUE5</accession>
<dbReference type="InterPro" id="IPR021145">
    <property type="entry name" value="Portal_protein_SPP1_Gp6-like"/>
</dbReference>
<reference evidence="1" key="1">
    <citation type="submission" date="2022-06" db="EMBL/GenBank/DDBJ databases">
        <title>Whole genome shotgun sequencing (WGS) of Rathayibacter sp. ZW T2_19, isolated from stored onions (Allium cepa).</title>
        <authorList>
            <person name="Stoll D.A."/>
            <person name="Huch M."/>
        </authorList>
    </citation>
    <scope>NUCLEOTIDE SEQUENCE</scope>
    <source>
        <strain evidence="1">ZW T2_19</strain>
    </source>
</reference>
<organism evidence="1 2">
    <name type="scientific">Rathayibacter rubneri</name>
    <dbReference type="NCBI Taxonomy" id="2950106"/>
    <lineage>
        <taxon>Bacteria</taxon>
        <taxon>Bacillati</taxon>
        <taxon>Actinomycetota</taxon>
        <taxon>Actinomycetes</taxon>
        <taxon>Micrococcales</taxon>
        <taxon>Microbacteriaceae</taxon>
        <taxon>Rathayibacter</taxon>
    </lineage>
</organism>
<proteinExistence type="predicted"/>
<keyword evidence="2" id="KW-1185">Reference proteome</keyword>
<dbReference type="RefSeq" id="WP_251943564.1">
    <property type="nucleotide sequence ID" value="NZ_JAMRYM010000005.1"/>
</dbReference>
<name>A0A9X2DUE5_9MICO</name>
<sequence length="516" mass="55860">MQGVSDPEFDIIRSLLATWREKYPRNVLRSTYYDGKMLLKPSGNIPPEAFARMRATLGWPEKAVSGLGSRTIFDGFVAPEQDQDPFELGALLDDNRFDLELPQAITSSLKHSCSFITTLKGDTQSGEPAVMILPRSAEWTAALWDKRRRVVSAFLAISELDRDGRPTRMDVYLPTVVLICSRRPSGAWVADRRPNLLNEVLAEPLTYDPQLDRPFGRSRISRAVMSITDKALMNVIRTEIGADFYAAPRMVALGVAPDTFANGKWQAAIDRWFALTKDEDGDTPTVQQLPQMTTQPLTDLHRLYASQMAGETGLPISSLGIVQDNPPSAEALYAAEKDLIVSARAATRGFGASLRQVARRAVLLRDGKDAATDELRQIKANWQNPAFTSPVTAADALSKLVTVFPWLGDTEVALEYAGFSSAEITRLLADKRRTEGAFNMAALLAARGNAGDAAGGSAPDAADLKAKFDALGVAIRAGVDPAAAAARIGLEGIPFTGAVPASLRMPASEAGDLEEK</sequence>
<dbReference type="Proteomes" id="UP001155240">
    <property type="component" value="Unassembled WGS sequence"/>
</dbReference>
<dbReference type="EMBL" id="JAMRYM010000005">
    <property type="protein sequence ID" value="MCM6761402.1"/>
    <property type="molecule type" value="Genomic_DNA"/>
</dbReference>
<dbReference type="Pfam" id="PF05133">
    <property type="entry name" value="SPP1_portal"/>
    <property type="match status" value="1"/>
</dbReference>
<dbReference type="AlphaFoldDB" id="A0A9X2DUE5"/>
<protein>
    <submittedName>
        <fullName evidence="1">Phage portal protein</fullName>
    </submittedName>
</protein>
<evidence type="ECO:0000313" key="2">
    <source>
        <dbReference type="Proteomes" id="UP001155240"/>
    </source>
</evidence>
<evidence type="ECO:0000313" key="1">
    <source>
        <dbReference type="EMBL" id="MCM6761402.1"/>
    </source>
</evidence>